<accession>A0AAV5VV79</accession>
<keyword evidence="1" id="KW-0472">Membrane</keyword>
<feature type="transmembrane region" description="Helical" evidence="1">
    <location>
        <begin position="12"/>
        <end position="34"/>
    </location>
</feature>
<evidence type="ECO:0000313" key="3">
    <source>
        <dbReference type="Proteomes" id="UP001432322"/>
    </source>
</evidence>
<dbReference type="AlphaFoldDB" id="A0AAV5VV79"/>
<dbReference type="EMBL" id="BTSY01000004">
    <property type="protein sequence ID" value="GMT22289.1"/>
    <property type="molecule type" value="Genomic_DNA"/>
</dbReference>
<evidence type="ECO:0000313" key="2">
    <source>
        <dbReference type="EMBL" id="GMT22289.1"/>
    </source>
</evidence>
<gene>
    <name evidence="2" type="ORF">PFISCL1PPCAC_13586</name>
</gene>
<evidence type="ECO:0000256" key="1">
    <source>
        <dbReference type="SAM" id="Phobius"/>
    </source>
</evidence>
<sequence>EPAAPLIEAISALLFLTSYSQQFLFVFSCGRIFAGKRTCEKERKSEPEKLFIRTPAPFHQQVLQPSSSKE</sequence>
<dbReference type="Proteomes" id="UP001432322">
    <property type="component" value="Unassembled WGS sequence"/>
</dbReference>
<organism evidence="2 3">
    <name type="scientific">Pristionchus fissidentatus</name>
    <dbReference type="NCBI Taxonomy" id="1538716"/>
    <lineage>
        <taxon>Eukaryota</taxon>
        <taxon>Metazoa</taxon>
        <taxon>Ecdysozoa</taxon>
        <taxon>Nematoda</taxon>
        <taxon>Chromadorea</taxon>
        <taxon>Rhabditida</taxon>
        <taxon>Rhabditina</taxon>
        <taxon>Diplogasteromorpha</taxon>
        <taxon>Diplogasteroidea</taxon>
        <taxon>Neodiplogasteridae</taxon>
        <taxon>Pristionchus</taxon>
    </lineage>
</organism>
<feature type="non-terminal residue" evidence="2">
    <location>
        <position position="1"/>
    </location>
</feature>
<comment type="caution">
    <text evidence="2">The sequence shown here is derived from an EMBL/GenBank/DDBJ whole genome shotgun (WGS) entry which is preliminary data.</text>
</comment>
<reference evidence="2" key="1">
    <citation type="submission" date="2023-10" db="EMBL/GenBank/DDBJ databases">
        <title>Genome assembly of Pristionchus species.</title>
        <authorList>
            <person name="Yoshida K."/>
            <person name="Sommer R.J."/>
        </authorList>
    </citation>
    <scope>NUCLEOTIDE SEQUENCE</scope>
    <source>
        <strain evidence="2">RS5133</strain>
    </source>
</reference>
<name>A0AAV5VV79_9BILA</name>
<proteinExistence type="predicted"/>
<keyword evidence="3" id="KW-1185">Reference proteome</keyword>
<keyword evidence="1" id="KW-0812">Transmembrane</keyword>
<protein>
    <submittedName>
        <fullName evidence="2">Uncharacterized protein</fullName>
    </submittedName>
</protein>
<keyword evidence="1" id="KW-1133">Transmembrane helix</keyword>
<feature type="non-terminal residue" evidence="2">
    <location>
        <position position="70"/>
    </location>
</feature>